<reference evidence="7" key="1">
    <citation type="journal article" date="2020" name="Fungal Divers.">
        <title>Resolving the Mortierellaceae phylogeny through synthesis of multi-gene phylogenetics and phylogenomics.</title>
        <authorList>
            <person name="Vandepol N."/>
            <person name="Liber J."/>
            <person name="Desiro A."/>
            <person name="Na H."/>
            <person name="Kennedy M."/>
            <person name="Barry K."/>
            <person name="Grigoriev I.V."/>
            <person name="Miller A.N."/>
            <person name="O'Donnell K."/>
            <person name="Stajich J.E."/>
            <person name="Bonito G."/>
        </authorList>
    </citation>
    <scope>NUCLEOTIDE SEQUENCE</scope>
    <source>
        <strain evidence="7">CK1249</strain>
    </source>
</reference>
<evidence type="ECO:0000256" key="1">
    <source>
        <dbReference type="ARBA" id="ARBA00010617"/>
    </source>
</evidence>
<keyword evidence="6" id="KW-0503">Monooxygenase</keyword>
<dbReference type="EMBL" id="JAAAHY010002376">
    <property type="protein sequence ID" value="KAF9944628.1"/>
    <property type="molecule type" value="Genomic_DNA"/>
</dbReference>
<keyword evidence="4 5" id="KW-0408">Iron</keyword>
<dbReference type="InterPro" id="IPR002401">
    <property type="entry name" value="Cyt_P450_E_grp-I"/>
</dbReference>
<accession>A0A9P6LVJ8</accession>
<dbReference type="GO" id="GO:0005506">
    <property type="term" value="F:iron ion binding"/>
    <property type="evidence" value="ECO:0007669"/>
    <property type="project" value="InterPro"/>
</dbReference>
<dbReference type="InterPro" id="IPR001128">
    <property type="entry name" value="Cyt_P450"/>
</dbReference>
<evidence type="ECO:0008006" key="9">
    <source>
        <dbReference type="Google" id="ProtNLM"/>
    </source>
</evidence>
<comment type="caution">
    <text evidence="7">The sequence shown here is derived from an EMBL/GenBank/DDBJ whole genome shotgun (WGS) entry which is preliminary data.</text>
</comment>
<keyword evidence="8" id="KW-1185">Reference proteome</keyword>
<dbReference type="GO" id="GO:0006629">
    <property type="term" value="P:lipid metabolic process"/>
    <property type="evidence" value="ECO:0007669"/>
    <property type="project" value="UniProtKB-ARBA"/>
</dbReference>
<evidence type="ECO:0000313" key="8">
    <source>
        <dbReference type="Proteomes" id="UP000738359"/>
    </source>
</evidence>
<protein>
    <recommendedName>
        <fullName evidence="9">Cytochrome P450</fullName>
    </recommendedName>
</protein>
<dbReference type="Gene3D" id="1.10.630.10">
    <property type="entry name" value="Cytochrome P450"/>
    <property type="match status" value="1"/>
</dbReference>
<keyword evidence="3 6" id="KW-0560">Oxidoreductase</keyword>
<evidence type="ECO:0000256" key="6">
    <source>
        <dbReference type="RuleBase" id="RU000461"/>
    </source>
</evidence>
<dbReference type="InterPro" id="IPR017972">
    <property type="entry name" value="Cyt_P450_CS"/>
</dbReference>
<dbReference type="OrthoDB" id="1470350at2759"/>
<dbReference type="AlphaFoldDB" id="A0A9P6LVJ8"/>
<dbReference type="SUPFAM" id="SSF48264">
    <property type="entry name" value="Cytochrome P450"/>
    <property type="match status" value="1"/>
</dbReference>
<evidence type="ECO:0000256" key="4">
    <source>
        <dbReference type="ARBA" id="ARBA00023004"/>
    </source>
</evidence>
<comment type="similarity">
    <text evidence="1 6">Belongs to the cytochrome P450 family.</text>
</comment>
<dbReference type="Proteomes" id="UP000738359">
    <property type="component" value="Unassembled WGS sequence"/>
</dbReference>
<sequence>MASTLFPPVQATAGASTRGLTATLVRALPALLTGQNIKVLLLAFAVYALVKYRHSAYGVRPRPDIKGPPGWPLLGNLVEERLSPPSQVLQRQVARHEEYGSIYTFTLPGVGRIINILDPAMVDHILRANFWAYEKGSATQKAFEPLLGNGIFSADGEHWKWQRKLASQIFSVKAFRHYTSDVFCREAQIAIDYLNSAADSGRVVDMQQLFYCYTLDSFGEIAFGQSFGCLVDPEKEVPFAAAFDRLNSDISDRPVVASWRLKDWWTGKGDQIKKDSKVVRDFALNIIQQRRRQEQEKEDQGDQAPRNKDLLQLFMDIGKEGEALSDDMLIDSVLNFVIAGRDTTAQALSWTFYLMHRSSASPQILEQLVNETDTVLSGGLPTYESTKHQNVPKNGKTCVQDDVLPDGTRVYKGDRVSWSSYAMGRAASLWGPDAKEYKPERWMNGEKPSSSKFISFHHGPRTCLGQQFATIEAITLMSMLVQNFTFELVDPNNEPAYVPSLTLPMRRGLPIRVKRRANTPAARD</sequence>
<evidence type="ECO:0000256" key="2">
    <source>
        <dbReference type="ARBA" id="ARBA00022723"/>
    </source>
</evidence>
<dbReference type="PRINTS" id="PR00463">
    <property type="entry name" value="EP450I"/>
</dbReference>
<name>A0A9P6LVJ8_MORAP</name>
<proteinExistence type="inferred from homology"/>
<keyword evidence="2 5" id="KW-0479">Metal-binding</keyword>
<feature type="binding site" description="axial binding residue" evidence="5">
    <location>
        <position position="463"/>
    </location>
    <ligand>
        <name>heme</name>
        <dbReference type="ChEBI" id="CHEBI:30413"/>
    </ligand>
    <ligandPart>
        <name>Fe</name>
        <dbReference type="ChEBI" id="CHEBI:18248"/>
    </ligandPart>
</feature>
<dbReference type="Pfam" id="PF00067">
    <property type="entry name" value="p450"/>
    <property type="match status" value="1"/>
</dbReference>
<dbReference type="PRINTS" id="PR00385">
    <property type="entry name" value="P450"/>
</dbReference>
<dbReference type="GO" id="GO:0004497">
    <property type="term" value="F:monooxygenase activity"/>
    <property type="evidence" value="ECO:0007669"/>
    <property type="project" value="UniProtKB-KW"/>
</dbReference>
<dbReference type="GO" id="GO:0016705">
    <property type="term" value="F:oxidoreductase activity, acting on paired donors, with incorporation or reduction of molecular oxygen"/>
    <property type="evidence" value="ECO:0007669"/>
    <property type="project" value="InterPro"/>
</dbReference>
<dbReference type="GO" id="GO:0020037">
    <property type="term" value="F:heme binding"/>
    <property type="evidence" value="ECO:0007669"/>
    <property type="project" value="InterPro"/>
</dbReference>
<organism evidence="7 8">
    <name type="scientific">Mortierella alpina</name>
    <name type="common">Oleaginous fungus</name>
    <name type="synonym">Mortierella renispora</name>
    <dbReference type="NCBI Taxonomy" id="64518"/>
    <lineage>
        <taxon>Eukaryota</taxon>
        <taxon>Fungi</taxon>
        <taxon>Fungi incertae sedis</taxon>
        <taxon>Mucoromycota</taxon>
        <taxon>Mortierellomycotina</taxon>
        <taxon>Mortierellomycetes</taxon>
        <taxon>Mortierellales</taxon>
        <taxon>Mortierellaceae</taxon>
        <taxon>Mortierella</taxon>
    </lineage>
</organism>
<evidence type="ECO:0000256" key="3">
    <source>
        <dbReference type="ARBA" id="ARBA00023002"/>
    </source>
</evidence>
<evidence type="ECO:0000256" key="5">
    <source>
        <dbReference type="PIRSR" id="PIRSR602401-1"/>
    </source>
</evidence>
<keyword evidence="5 6" id="KW-0349">Heme</keyword>
<dbReference type="PANTHER" id="PTHR24296">
    <property type="entry name" value="CYTOCHROME P450"/>
    <property type="match status" value="1"/>
</dbReference>
<dbReference type="PROSITE" id="PS00086">
    <property type="entry name" value="CYTOCHROME_P450"/>
    <property type="match status" value="1"/>
</dbReference>
<evidence type="ECO:0000313" key="7">
    <source>
        <dbReference type="EMBL" id="KAF9944628.1"/>
    </source>
</evidence>
<gene>
    <name evidence="7" type="ORF">BGZ70_004479</name>
</gene>
<dbReference type="InterPro" id="IPR036396">
    <property type="entry name" value="Cyt_P450_sf"/>
</dbReference>
<comment type="cofactor">
    <cofactor evidence="5">
        <name>heme</name>
        <dbReference type="ChEBI" id="CHEBI:30413"/>
    </cofactor>
</comment>